<sequence>MTIKASKYPQIKVVEDKEVIYISFWKKDFAIGQTLTVHQGLPNTPEFTKFFRCLLTGLHASIVHPMNEYGFIITEQWWDFKYIPEREYLQQKRAMENSQEQQSLF</sequence>
<name>A0A6J5NA69_9CAUD</name>
<gene>
    <name evidence="1" type="ORF">UFOVP658_80</name>
</gene>
<reference evidence="1" key="1">
    <citation type="submission" date="2020-04" db="EMBL/GenBank/DDBJ databases">
        <authorList>
            <person name="Chiriac C."/>
            <person name="Salcher M."/>
            <person name="Ghai R."/>
            <person name="Kavagutti S V."/>
        </authorList>
    </citation>
    <scope>NUCLEOTIDE SEQUENCE</scope>
</reference>
<evidence type="ECO:0000313" key="1">
    <source>
        <dbReference type="EMBL" id="CAB4156600.1"/>
    </source>
</evidence>
<accession>A0A6J5NA69</accession>
<protein>
    <submittedName>
        <fullName evidence="1">Uncharacterized protein</fullName>
    </submittedName>
</protein>
<proteinExistence type="predicted"/>
<organism evidence="1">
    <name type="scientific">uncultured Caudovirales phage</name>
    <dbReference type="NCBI Taxonomy" id="2100421"/>
    <lineage>
        <taxon>Viruses</taxon>
        <taxon>Duplodnaviria</taxon>
        <taxon>Heunggongvirae</taxon>
        <taxon>Uroviricota</taxon>
        <taxon>Caudoviricetes</taxon>
        <taxon>Peduoviridae</taxon>
        <taxon>Maltschvirus</taxon>
        <taxon>Maltschvirus maltsch</taxon>
    </lineage>
</organism>
<dbReference type="EMBL" id="LR796639">
    <property type="protein sequence ID" value="CAB4156600.1"/>
    <property type="molecule type" value="Genomic_DNA"/>
</dbReference>